<feature type="chain" id="PRO_5015625147" evidence="1">
    <location>
        <begin position="24"/>
        <end position="174"/>
    </location>
</feature>
<gene>
    <name evidence="3" type="ORF">CV103_19755</name>
</gene>
<comment type="caution">
    <text evidence="3">The sequence shown here is derived from an EMBL/GenBank/DDBJ whole genome shotgun (WGS) entry which is preliminary data.</text>
</comment>
<dbReference type="Pfam" id="PF07589">
    <property type="entry name" value="PEP-CTERM"/>
    <property type="match status" value="1"/>
</dbReference>
<keyword evidence="4" id="KW-1185">Reference proteome</keyword>
<proteinExistence type="predicted"/>
<reference evidence="3 4" key="1">
    <citation type="submission" date="2017-11" db="EMBL/GenBank/DDBJ databases">
        <title>Sphingomonas oleivorans sp. nov., isolated from oil-contaminated soil.</title>
        <authorList>
            <person name="Wang L."/>
            <person name="Chen L."/>
        </authorList>
    </citation>
    <scope>NUCLEOTIDE SEQUENCE [LARGE SCALE GENOMIC DNA]</scope>
    <source>
        <strain evidence="3 4">K101</strain>
    </source>
</reference>
<evidence type="ECO:0000313" key="3">
    <source>
        <dbReference type="EMBL" id="PTD17218.1"/>
    </source>
</evidence>
<dbReference type="InterPro" id="IPR013424">
    <property type="entry name" value="Ice-binding_C"/>
</dbReference>
<dbReference type="NCBIfam" id="NF038126">
    <property type="entry name" value="PEP_CTERM_FxDxF"/>
    <property type="match status" value="1"/>
</dbReference>
<sequence length="174" mass="18134">MKKFLVAASIMASALIGSQAASAAVFPINVSQGSNYFGNTGLSNGTGFTDTFTFTLSEDMLANLTVFSISLGRLQNVDFTSILFDGRVLQPGGGNGNIESWYLDPIFLTAGEKAIEITYNVSGASSGSLASYSGILNIAAVPEPATWAMMLVGFGVVGASMRRRNSGTRLPQAA</sequence>
<dbReference type="EMBL" id="PHHF01000076">
    <property type="protein sequence ID" value="PTD17218.1"/>
    <property type="molecule type" value="Genomic_DNA"/>
</dbReference>
<dbReference type="NCBIfam" id="TIGR02595">
    <property type="entry name" value="PEP_CTERM"/>
    <property type="match status" value="1"/>
</dbReference>
<dbReference type="NCBIfam" id="NF035944">
    <property type="entry name" value="PEPxxWA-CTERM"/>
    <property type="match status" value="1"/>
</dbReference>
<evidence type="ECO:0000313" key="4">
    <source>
        <dbReference type="Proteomes" id="UP000241206"/>
    </source>
</evidence>
<evidence type="ECO:0000259" key="2">
    <source>
        <dbReference type="Pfam" id="PF07589"/>
    </source>
</evidence>
<accession>A0A2T4HN61</accession>
<evidence type="ECO:0000256" key="1">
    <source>
        <dbReference type="SAM" id="SignalP"/>
    </source>
</evidence>
<name>A0A2T4HN61_9SPHN</name>
<organism evidence="3 4">
    <name type="scientific">Edaphosphingomonas fennica</name>
    <dbReference type="NCBI Taxonomy" id="114404"/>
    <lineage>
        <taxon>Bacteria</taxon>
        <taxon>Pseudomonadati</taxon>
        <taxon>Pseudomonadota</taxon>
        <taxon>Alphaproteobacteria</taxon>
        <taxon>Sphingomonadales</taxon>
        <taxon>Rhizorhabdaceae</taxon>
        <taxon>Edaphosphingomonas</taxon>
    </lineage>
</organism>
<feature type="domain" description="Ice-binding protein C-terminal" evidence="2">
    <location>
        <begin position="140"/>
        <end position="164"/>
    </location>
</feature>
<dbReference type="AlphaFoldDB" id="A0A2T4HN61"/>
<keyword evidence="1" id="KW-0732">Signal</keyword>
<dbReference type="Proteomes" id="UP000241206">
    <property type="component" value="Unassembled WGS sequence"/>
</dbReference>
<feature type="signal peptide" evidence="1">
    <location>
        <begin position="1"/>
        <end position="23"/>
    </location>
</feature>
<protein>
    <submittedName>
        <fullName evidence="3">PEP-CTERM sorting domain-containing protein</fullName>
    </submittedName>
</protein>